<dbReference type="EMBL" id="JACRTI010000013">
    <property type="protein sequence ID" value="MBC8601576.1"/>
    <property type="molecule type" value="Genomic_DNA"/>
</dbReference>
<dbReference type="Proteomes" id="UP000256321">
    <property type="component" value="Unassembled WGS sequence"/>
</dbReference>
<dbReference type="PANTHER" id="PTHR30273">
    <property type="entry name" value="PERIPLASMIC SIGNAL SENSOR AND SIGMA FACTOR ACTIVATOR FECR-RELATED"/>
    <property type="match status" value="1"/>
</dbReference>
<feature type="transmembrane region" description="Helical" evidence="1">
    <location>
        <begin position="86"/>
        <end position="107"/>
    </location>
</feature>
<evidence type="ECO:0000313" key="6">
    <source>
        <dbReference type="Proteomes" id="UP000256321"/>
    </source>
</evidence>
<dbReference type="InterPro" id="IPR032508">
    <property type="entry name" value="FecR_C"/>
</dbReference>
<dbReference type="InterPro" id="IPR006860">
    <property type="entry name" value="FecR"/>
</dbReference>
<accession>A0A3D8HGM2</accession>
<keyword evidence="7" id="KW-1185">Reference proteome</keyword>
<dbReference type="Proteomes" id="UP000629596">
    <property type="component" value="Unassembled WGS sequence"/>
</dbReference>
<dbReference type="PIRSF" id="PIRSF018266">
    <property type="entry name" value="FecR"/>
    <property type="match status" value="1"/>
</dbReference>
<reference evidence="4 7" key="2">
    <citation type="submission" date="2020-08" db="EMBL/GenBank/DDBJ databases">
        <title>Genome public.</title>
        <authorList>
            <person name="Liu C."/>
            <person name="Sun Q."/>
        </authorList>
    </citation>
    <scope>NUCLEOTIDE SEQUENCE [LARGE SCALE GENOMIC DNA]</scope>
    <source>
        <strain evidence="4 7">426_9</strain>
    </source>
</reference>
<evidence type="ECO:0000259" key="2">
    <source>
        <dbReference type="Pfam" id="PF04773"/>
    </source>
</evidence>
<dbReference type="PANTHER" id="PTHR30273:SF2">
    <property type="entry name" value="PROTEIN FECR"/>
    <property type="match status" value="1"/>
</dbReference>
<keyword evidence="1" id="KW-0472">Membrane</keyword>
<name>A0A3D8HGM2_9BACT</name>
<dbReference type="GO" id="GO:0016989">
    <property type="term" value="F:sigma factor antagonist activity"/>
    <property type="evidence" value="ECO:0007669"/>
    <property type="project" value="TreeGrafter"/>
</dbReference>
<dbReference type="Gene3D" id="3.55.50.30">
    <property type="match status" value="1"/>
</dbReference>
<dbReference type="InterPro" id="IPR012373">
    <property type="entry name" value="Ferrdict_sens_TM"/>
</dbReference>
<sequence>MTDKIIPWDLIISHLKQETDKKEEAALNEWRNSDGNESLFMELESLWREVQAEAGEYDPDVSYYWKRMEARMQVKRKVYTIPVLKYRIAMVAASLLLVLSVSISFFAGRITGRPEVASQTYSALNGKSQMLLPDGSSVWLNIGSTLSYKTSFTGKREVWLEGEALFDVKKDREHQFTVRTEDFSVNVYGTRFNVKAYPDSPDLRVALLEGRISLQKGKEETYMKPGELAMIDRKADRIRVNPADVHFESCWANKSCSFEAKPLDYICKYLERWYSISIDLDPAIAQTSYTFTITDEPLETILQIMSRINPIQYSFEEDKHVIISEVKPLKR</sequence>
<gene>
    <name evidence="5" type="ORF">DWU89_07715</name>
    <name evidence="4" type="ORF">H8784_07545</name>
</gene>
<protein>
    <submittedName>
        <fullName evidence="5">DUF4974 domain-containing protein</fullName>
    </submittedName>
    <submittedName>
        <fullName evidence="4">FecR domain-containing protein</fullName>
    </submittedName>
</protein>
<dbReference type="Pfam" id="PF16344">
    <property type="entry name" value="FecR_C"/>
    <property type="match status" value="1"/>
</dbReference>
<evidence type="ECO:0000256" key="1">
    <source>
        <dbReference type="SAM" id="Phobius"/>
    </source>
</evidence>
<evidence type="ECO:0000259" key="3">
    <source>
        <dbReference type="Pfam" id="PF16344"/>
    </source>
</evidence>
<dbReference type="Pfam" id="PF04773">
    <property type="entry name" value="FecR"/>
    <property type="match status" value="1"/>
</dbReference>
<comment type="caution">
    <text evidence="5">The sequence shown here is derived from an EMBL/GenBank/DDBJ whole genome shotgun (WGS) entry which is preliminary data.</text>
</comment>
<feature type="domain" description="Protein FecR C-terminal" evidence="3">
    <location>
        <begin position="257"/>
        <end position="323"/>
    </location>
</feature>
<organism evidence="5 6">
    <name type="scientific">Parabacteroides acidifaciens</name>
    <dbReference type="NCBI Taxonomy" id="2290935"/>
    <lineage>
        <taxon>Bacteria</taxon>
        <taxon>Pseudomonadati</taxon>
        <taxon>Bacteroidota</taxon>
        <taxon>Bacteroidia</taxon>
        <taxon>Bacteroidales</taxon>
        <taxon>Tannerellaceae</taxon>
        <taxon>Parabacteroides</taxon>
    </lineage>
</organism>
<keyword evidence="1" id="KW-0812">Transmembrane</keyword>
<dbReference type="Gene3D" id="2.60.120.1440">
    <property type="match status" value="1"/>
</dbReference>
<dbReference type="EMBL" id="QREV01000013">
    <property type="protein sequence ID" value="RDU49727.1"/>
    <property type="molecule type" value="Genomic_DNA"/>
</dbReference>
<evidence type="ECO:0000313" key="7">
    <source>
        <dbReference type="Proteomes" id="UP000629596"/>
    </source>
</evidence>
<proteinExistence type="predicted"/>
<feature type="domain" description="FecR protein" evidence="2">
    <location>
        <begin position="125"/>
        <end position="212"/>
    </location>
</feature>
<dbReference type="AlphaFoldDB" id="A0A3D8HGM2"/>
<dbReference type="RefSeq" id="WP_115499070.1">
    <property type="nucleotide sequence ID" value="NZ_JACRTI010000013.1"/>
</dbReference>
<evidence type="ECO:0000313" key="5">
    <source>
        <dbReference type="EMBL" id="RDU49727.1"/>
    </source>
</evidence>
<reference evidence="5 6" key="1">
    <citation type="submission" date="2018-07" db="EMBL/GenBank/DDBJ databases">
        <title>Parabacteroides acidifaciens nov. sp., isolated from human feces.</title>
        <authorList>
            <person name="Wang Y.J."/>
        </authorList>
    </citation>
    <scope>NUCLEOTIDE SEQUENCE [LARGE SCALE GENOMIC DNA]</scope>
    <source>
        <strain evidence="5 6">426-9</strain>
    </source>
</reference>
<keyword evidence="1" id="KW-1133">Transmembrane helix</keyword>
<evidence type="ECO:0000313" key="4">
    <source>
        <dbReference type="EMBL" id="MBC8601576.1"/>
    </source>
</evidence>